<dbReference type="EMBL" id="CP115965">
    <property type="protein sequence ID" value="WZX00194.1"/>
    <property type="molecule type" value="Genomic_DNA"/>
</dbReference>
<dbReference type="Proteomes" id="UP001434337">
    <property type="component" value="Chromosome"/>
</dbReference>
<gene>
    <name evidence="1" type="ORF">PCC79_08440</name>
</gene>
<dbReference type="RefSeq" id="WP_232547936.1">
    <property type="nucleotide sequence ID" value="NZ_CP115965.1"/>
</dbReference>
<organism evidence="1 2">
    <name type="scientific">Propioniciclava soli</name>
    <dbReference type="NCBI Taxonomy" id="2775081"/>
    <lineage>
        <taxon>Bacteria</taxon>
        <taxon>Bacillati</taxon>
        <taxon>Actinomycetota</taxon>
        <taxon>Actinomycetes</taxon>
        <taxon>Propionibacteriales</taxon>
        <taxon>Propionibacteriaceae</taxon>
        <taxon>Propioniciclava</taxon>
    </lineage>
</organism>
<keyword evidence="2" id="KW-1185">Reference proteome</keyword>
<name>A0ABZ3CBN9_9ACTN</name>
<reference evidence="1 2" key="1">
    <citation type="journal article" date="2023" name="Environ Microbiome">
        <title>A coral-associated actinobacterium mitigates coral bleaching under heat stress.</title>
        <authorList>
            <person name="Li J."/>
            <person name="Zou Y."/>
            <person name="Li Q."/>
            <person name="Zhang J."/>
            <person name="Bourne D.G."/>
            <person name="Lyu Y."/>
            <person name="Liu C."/>
            <person name="Zhang S."/>
        </authorList>
    </citation>
    <scope>NUCLEOTIDE SEQUENCE [LARGE SCALE GENOMIC DNA]</scope>
    <source>
        <strain evidence="1 2">SCSIO 13291</strain>
    </source>
</reference>
<proteinExistence type="predicted"/>
<accession>A0ABZ3CBN9</accession>
<evidence type="ECO:0000313" key="1">
    <source>
        <dbReference type="EMBL" id="WZX00194.1"/>
    </source>
</evidence>
<evidence type="ECO:0000313" key="2">
    <source>
        <dbReference type="Proteomes" id="UP001434337"/>
    </source>
</evidence>
<protein>
    <submittedName>
        <fullName evidence="1">Uncharacterized protein</fullName>
    </submittedName>
</protein>
<sequence>MITNTAHWRLTETPLTCGHTLAVRTGETFAWCSWCAATRPVLQHAAA</sequence>